<sequence>MYFSRMNVKYSFIVPVFNRPQEIQELLESFLSMKGDIPFEIVIVEDGSTIPSEEIIKSFNSQLNILYLKKTNSGPGDSRNYGMHRANGEFLLILDSDVVMPEHYVLAVDAYLKQNPVDCFGGPDAAKANFSDIQKAINFVMTSFLTTGGIRGKETSVKEYEPRSFNMGISKKAFLKTGGFGKIHPGEDPDLSIRIKNEGFKIGFIKEAYVYHKRRISWGKFYIQVNKFGKVRPILNSWHPQTASIVFWFPSVFTLGLFASLLLLIIGYTFAIKLYGLYLLLIFILSSVQNKSIKIGVLSIRATLTQFLGYGFGFLKSTYYIRVLAKQPTKVFPELFFD</sequence>
<dbReference type="Proteomes" id="UP000184225">
    <property type="component" value="Unassembled WGS sequence"/>
</dbReference>
<dbReference type="EMBL" id="FQYY01000006">
    <property type="protein sequence ID" value="SHI97721.1"/>
    <property type="molecule type" value="Genomic_DNA"/>
</dbReference>
<reference evidence="3 4" key="1">
    <citation type="submission" date="2016-11" db="EMBL/GenBank/DDBJ databases">
        <authorList>
            <person name="Jaros S."/>
            <person name="Januszkiewicz K."/>
            <person name="Wedrychowicz H."/>
        </authorList>
    </citation>
    <scope>NUCLEOTIDE SEQUENCE [LARGE SCALE GENOMIC DNA]</scope>
    <source>
        <strain evidence="3 4">DSM 21425</strain>
    </source>
</reference>
<keyword evidence="4" id="KW-1185">Reference proteome</keyword>
<keyword evidence="3" id="KW-0808">Transferase</keyword>
<accession>A0A1M6FJ27</accession>
<keyword evidence="1" id="KW-0812">Transmembrane</keyword>
<dbReference type="InterPro" id="IPR029044">
    <property type="entry name" value="Nucleotide-diphossugar_trans"/>
</dbReference>
<dbReference type="PANTHER" id="PTHR43685:SF2">
    <property type="entry name" value="GLYCOSYLTRANSFERASE 2-LIKE DOMAIN-CONTAINING PROTEIN"/>
    <property type="match status" value="1"/>
</dbReference>
<feature type="domain" description="Glycosyltransferase 2-like" evidence="2">
    <location>
        <begin position="11"/>
        <end position="142"/>
    </location>
</feature>
<feature type="transmembrane region" description="Helical" evidence="1">
    <location>
        <begin position="245"/>
        <end position="266"/>
    </location>
</feature>
<keyword evidence="1" id="KW-0472">Membrane</keyword>
<dbReference type="GO" id="GO:0016740">
    <property type="term" value="F:transferase activity"/>
    <property type="evidence" value="ECO:0007669"/>
    <property type="project" value="UniProtKB-KW"/>
</dbReference>
<dbReference type="InterPro" id="IPR001173">
    <property type="entry name" value="Glyco_trans_2-like"/>
</dbReference>
<keyword evidence="1" id="KW-1133">Transmembrane helix</keyword>
<dbReference type="AlphaFoldDB" id="A0A1M6FJ27"/>
<evidence type="ECO:0000256" key="1">
    <source>
        <dbReference type="SAM" id="Phobius"/>
    </source>
</evidence>
<dbReference type="Pfam" id="PF00535">
    <property type="entry name" value="Glycos_transf_2"/>
    <property type="match status" value="1"/>
</dbReference>
<gene>
    <name evidence="3" type="ORF">SAMN04488096_106171</name>
</gene>
<dbReference type="SUPFAM" id="SSF53448">
    <property type="entry name" value="Nucleotide-diphospho-sugar transferases"/>
    <property type="match status" value="1"/>
</dbReference>
<name>A0A1M6FJ27_9FLAO</name>
<dbReference type="Gene3D" id="3.90.550.10">
    <property type="entry name" value="Spore Coat Polysaccharide Biosynthesis Protein SpsA, Chain A"/>
    <property type="match status" value="1"/>
</dbReference>
<dbReference type="PANTHER" id="PTHR43685">
    <property type="entry name" value="GLYCOSYLTRANSFERASE"/>
    <property type="match status" value="1"/>
</dbReference>
<dbReference type="InterPro" id="IPR050834">
    <property type="entry name" value="Glycosyltransf_2"/>
</dbReference>
<protein>
    <submittedName>
        <fullName evidence="3">Glycosyltransferase, GT2 family</fullName>
    </submittedName>
</protein>
<organism evidence="3 4">
    <name type="scientific">Mesonia phycicola</name>
    <dbReference type="NCBI Taxonomy" id="579105"/>
    <lineage>
        <taxon>Bacteria</taxon>
        <taxon>Pseudomonadati</taxon>
        <taxon>Bacteroidota</taxon>
        <taxon>Flavobacteriia</taxon>
        <taxon>Flavobacteriales</taxon>
        <taxon>Flavobacteriaceae</taxon>
        <taxon>Mesonia</taxon>
    </lineage>
</organism>
<evidence type="ECO:0000259" key="2">
    <source>
        <dbReference type="Pfam" id="PF00535"/>
    </source>
</evidence>
<evidence type="ECO:0000313" key="4">
    <source>
        <dbReference type="Proteomes" id="UP000184225"/>
    </source>
</evidence>
<evidence type="ECO:0000313" key="3">
    <source>
        <dbReference type="EMBL" id="SHI97721.1"/>
    </source>
</evidence>
<dbReference type="STRING" id="579105.SAMN04488096_106171"/>
<feature type="transmembrane region" description="Helical" evidence="1">
    <location>
        <begin position="272"/>
        <end position="288"/>
    </location>
</feature>
<proteinExistence type="predicted"/>